<dbReference type="PANTHER" id="PTHR11567">
    <property type="entry name" value="ACID PHOSPHATASE-RELATED"/>
    <property type="match status" value="1"/>
</dbReference>
<proteinExistence type="inferred from homology"/>
<dbReference type="InParanoid" id="A0A0D2B138"/>
<protein>
    <recommendedName>
        <fullName evidence="2">3-phytase</fullName>
        <ecNumber evidence="2">3.1.3.8</ecNumber>
    </recommendedName>
</protein>
<dbReference type="OrthoDB" id="10257284at2759"/>
<dbReference type="HOGENOM" id="CLU_030431_3_1_1"/>
<dbReference type="AlphaFoldDB" id="A0A0D2B138"/>
<accession>A0A0D2B138</accession>
<evidence type="ECO:0000313" key="4">
    <source>
        <dbReference type="EMBL" id="KIW05014.1"/>
    </source>
</evidence>
<evidence type="ECO:0000313" key="5">
    <source>
        <dbReference type="Proteomes" id="UP000053259"/>
    </source>
</evidence>
<dbReference type="Pfam" id="PF00328">
    <property type="entry name" value="His_Phos_2"/>
    <property type="match status" value="1"/>
</dbReference>
<dbReference type="EMBL" id="KN847539">
    <property type="protein sequence ID" value="KIW05014.1"/>
    <property type="molecule type" value="Genomic_DNA"/>
</dbReference>
<keyword evidence="5" id="KW-1185">Reference proteome</keyword>
<keyword evidence="3" id="KW-0378">Hydrolase</keyword>
<dbReference type="InterPro" id="IPR050645">
    <property type="entry name" value="Histidine_acid_phosphatase"/>
</dbReference>
<evidence type="ECO:0000256" key="1">
    <source>
        <dbReference type="ARBA" id="ARBA00005375"/>
    </source>
</evidence>
<dbReference type="EC" id="3.1.3.8" evidence="2"/>
<dbReference type="InterPro" id="IPR029033">
    <property type="entry name" value="His_PPase_superfam"/>
</dbReference>
<comment type="similarity">
    <text evidence="1">Belongs to the histidine acid phosphatase family.</text>
</comment>
<evidence type="ECO:0000256" key="2">
    <source>
        <dbReference type="ARBA" id="ARBA00012632"/>
    </source>
</evidence>
<dbReference type="PROSITE" id="PS00616">
    <property type="entry name" value="HIS_ACID_PHOSPHAT_1"/>
    <property type="match status" value="1"/>
</dbReference>
<organism evidence="4 5">
    <name type="scientific">Verruconis gallopava</name>
    <dbReference type="NCBI Taxonomy" id="253628"/>
    <lineage>
        <taxon>Eukaryota</taxon>
        <taxon>Fungi</taxon>
        <taxon>Dikarya</taxon>
        <taxon>Ascomycota</taxon>
        <taxon>Pezizomycotina</taxon>
        <taxon>Dothideomycetes</taxon>
        <taxon>Pleosporomycetidae</taxon>
        <taxon>Venturiales</taxon>
        <taxon>Sympoventuriaceae</taxon>
        <taxon>Verruconis</taxon>
    </lineage>
</organism>
<dbReference type="GeneID" id="27312144"/>
<reference evidence="4 5" key="1">
    <citation type="submission" date="2015-01" db="EMBL/GenBank/DDBJ databases">
        <title>The Genome Sequence of Ochroconis gallopava CBS43764.</title>
        <authorList>
            <consortium name="The Broad Institute Genomics Platform"/>
            <person name="Cuomo C."/>
            <person name="de Hoog S."/>
            <person name="Gorbushina A."/>
            <person name="Stielow B."/>
            <person name="Teixiera M."/>
            <person name="Abouelleil A."/>
            <person name="Chapman S.B."/>
            <person name="Priest M."/>
            <person name="Young S.K."/>
            <person name="Wortman J."/>
            <person name="Nusbaum C."/>
            <person name="Birren B."/>
        </authorList>
    </citation>
    <scope>NUCLEOTIDE SEQUENCE [LARGE SCALE GENOMIC DNA]</scope>
    <source>
        <strain evidence="4 5">CBS 43764</strain>
    </source>
</reference>
<evidence type="ECO:0000256" key="3">
    <source>
        <dbReference type="ARBA" id="ARBA00022801"/>
    </source>
</evidence>
<dbReference type="PANTHER" id="PTHR11567:SF110">
    <property type="entry name" value="2-PHOSPHOXYLOSE PHOSPHATASE 1"/>
    <property type="match status" value="1"/>
</dbReference>
<dbReference type="InterPro" id="IPR033379">
    <property type="entry name" value="Acid_Pase_AS"/>
</dbReference>
<gene>
    <name evidence="4" type="ORF">PV09_04171</name>
</gene>
<dbReference type="InterPro" id="IPR000560">
    <property type="entry name" value="His_Pase_clade-2"/>
</dbReference>
<dbReference type="CDD" id="cd07061">
    <property type="entry name" value="HP_HAP_like"/>
    <property type="match status" value="1"/>
</dbReference>
<dbReference type="GO" id="GO:0016158">
    <property type="term" value="F:inositol hexakisphosphate 3-phosphatase activity"/>
    <property type="evidence" value="ECO:0007669"/>
    <property type="project" value="UniProtKB-EC"/>
</dbReference>
<dbReference type="Proteomes" id="UP000053259">
    <property type="component" value="Unassembled WGS sequence"/>
</dbReference>
<dbReference type="SUPFAM" id="SSF53254">
    <property type="entry name" value="Phosphoglycerate mutase-like"/>
    <property type="match status" value="1"/>
</dbReference>
<dbReference type="RefSeq" id="XP_016214883.1">
    <property type="nucleotide sequence ID" value="XM_016357479.1"/>
</dbReference>
<name>A0A0D2B138_9PEZI</name>
<dbReference type="STRING" id="253628.A0A0D2B138"/>
<sequence length="517" mass="58616">MTSLEPRNPYTEQELRKLYPSELQLQLVQVLLRHGERSPVSPRFQNTGLRAYWPYCSAARQMRSLILSNPDMSQWDELQWRRRLEVFGADDAPTVASGPTGEYDAICQPGELTDKGRETTLALGRRLRHLYVEQLGFMPRLISDGDMIYLRATPMPRALESVQQAFYGLYPASSRTADFPPVTILTRSPADETLYPNDSVCRRFAQLSRAFAQRTADRWNESEEMDYLNKLLSKWMPENSPRVAVDGKPRLSGIMDTVNATLAHGPTTRLPKEFYDKKARQIIDKISVEEWFSGYTESQEYRKLGIGSLMGDIVTRMVGSVERNGGDGIMEVGGKDGNLGKGRGGEKNIRFALSGCHDTTLAGVLHSLGAFGQEPWPPFTSHIAIELFRQKNAEGSAVSQLPGDEKTAKLEMKQGWWSRWFKTPRPESISRRTLDEMSSDERKKLEGYYVRLRYNDKVMQIPGCKEVGKHFEGEPSFCTLEAFKAIVDKYTPRDWKVECASNLNQPAFPTEKQPAGY</sequence>
<dbReference type="Gene3D" id="3.40.50.1240">
    <property type="entry name" value="Phosphoglycerate mutase-like"/>
    <property type="match status" value="1"/>
</dbReference>
<dbReference type="VEuPathDB" id="FungiDB:PV09_04171"/>